<name>A0A383CXF4_9ZZZZ</name>
<dbReference type="AlphaFoldDB" id="A0A383CXF4"/>
<dbReference type="EMBL" id="UINC01212130">
    <property type="protein sequence ID" value="SVE36318.1"/>
    <property type="molecule type" value="Genomic_DNA"/>
</dbReference>
<dbReference type="Gene3D" id="3.40.30.10">
    <property type="entry name" value="Glutaredoxin"/>
    <property type="match status" value="1"/>
</dbReference>
<evidence type="ECO:0000313" key="1">
    <source>
        <dbReference type="EMBL" id="SVE36318.1"/>
    </source>
</evidence>
<dbReference type="Pfam" id="PF13899">
    <property type="entry name" value="Thioredoxin_7"/>
    <property type="match status" value="1"/>
</dbReference>
<dbReference type="SUPFAM" id="SSF52833">
    <property type="entry name" value="Thioredoxin-like"/>
    <property type="match status" value="1"/>
</dbReference>
<proteinExistence type="predicted"/>
<gene>
    <name evidence="1" type="ORF">METZ01_LOCUS489172</name>
</gene>
<dbReference type="InterPro" id="IPR036249">
    <property type="entry name" value="Thioredoxin-like_sf"/>
</dbReference>
<protein>
    <recommendedName>
        <fullName evidence="2">Thioredoxin domain-containing protein</fullName>
    </recommendedName>
</protein>
<feature type="non-terminal residue" evidence="1">
    <location>
        <position position="70"/>
    </location>
</feature>
<accession>A0A383CXF4</accession>
<reference evidence="1" key="1">
    <citation type="submission" date="2018-05" db="EMBL/GenBank/DDBJ databases">
        <authorList>
            <person name="Lanie J.A."/>
            <person name="Ng W.-L."/>
            <person name="Kazmierczak K.M."/>
            <person name="Andrzejewski T.M."/>
            <person name="Davidsen T.M."/>
            <person name="Wayne K.J."/>
            <person name="Tettelin H."/>
            <person name="Glass J.I."/>
            <person name="Rusch D."/>
            <person name="Podicherti R."/>
            <person name="Tsui H.-C.T."/>
            <person name="Winkler M.E."/>
        </authorList>
    </citation>
    <scope>NUCLEOTIDE SEQUENCE</scope>
</reference>
<organism evidence="1">
    <name type="scientific">marine metagenome</name>
    <dbReference type="NCBI Taxonomy" id="408172"/>
    <lineage>
        <taxon>unclassified sequences</taxon>
        <taxon>metagenomes</taxon>
        <taxon>ecological metagenomes</taxon>
    </lineage>
</organism>
<evidence type="ECO:0008006" key="2">
    <source>
        <dbReference type="Google" id="ProtNLM"/>
    </source>
</evidence>
<feature type="non-terminal residue" evidence="1">
    <location>
        <position position="1"/>
    </location>
</feature>
<sequence>VALAAVIFTLAGNAFAEEGWLVSFEKAKEQAAKEGKPILMEFTGSDWCPPCKALHKNVLVKDVFKKEMPK</sequence>